<dbReference type="AlphaFoldDB" id="A0A022W101"/>
<dbReference type="HOGENOM" id="CLU_2279468_0_0_1"/>
<dbReference type="Gene3D" id="2.60.210.10">
    <property type="entry name" value="Apoptosis, Tumor Necrosis Factor Receptor Associated Protein 2, Chain A"/>
    <property type="match status" value="1"/>
</dbReference>
<sequence length="102" mass="11840">MVPDYDQFENNDRTDVVVVSPAGSTSNDVDMEKPLANDYETMMSRVLPVDPDLETEGETYHTWHIKNWTKLPRREHGPKFECAGAPWYIPSQDESRLDNKRK</sequence>
<evidence type="ECO:0000313" key="1">
    <source>
        <dbReference type="EMBL" id="EZF52041.1"/>
    </source>
</evidence>
<dbReference type="EMBL" id="KK207857">
    <property type="protein sequence ID" value="EZF52041.1"/>
    <property type="molecule type" value="Genomic_DNA"/>
</dbReference>
<organism evidence="1">
    <name type="scientific">Trichophyton rubrum CBS 288.86</name>
    <dbReference type="NCBI Taxonomy" id="1215330"/>
    <lineage>
        <taxon>Eukaryota</taxon>
        <taxon>Fungi</taxon>
        <taxon>Dikarya</taxon>
        <taxon>Ascomycota</taxon>
        <taxon>Pezizomycotina</taxon>
        <taxon>Eurotiomycetes</taxon>
        <taxon>Eurotiomycetidae</taxon>
        <taxon>Onygenales</taxon>
        <taxon>Arthrodermataceae</taxon>
        <taxon>Trichophyton</taxon>
    </lineage>
</organism>
<name>A0A022W101_TRIRU</name>
<protein>
    <submittedName>
        <fullName evidence="1">Uncharacterized protein</fullName>
    </submittedName>
</protein>
<reference evidence="1" key="1">
    <citation type="submission" date="2014-02" db="EMBL/GenBank/DDBJ databases">
        <title>The Genome Sequence of Trichophyton rubrum (morphotype fischeri) CBS 288.86.</title>
        <authorList>
            <consortium name="The Broad Institute Genomics Platform"/>
            <person name="Cuomo C.A."/>
            <person name="White T.C."/>
            <person name="Graser Y."/>
            <person name="Martinez-Rossi N."/>
            <person name="Heitman J."/>
            <person name="Young S.K."/>
            <person name="Zeng Q."/>
            <person name="Gargeya S."/>
            <person name="Abouelleil A."/>
            <person name="Alvarado L."/>
            <person name="Chapman S.B."/>
            <person name="Gainer-Dewar J."/>
            <person name="Goldberg J."/>
            <person name="Griggs A."/>
            <person name="Gujja S."/>
            <person name="Hansen M."/>
            <person name="Howarth C."/>
            <person name="Imamovic A."/>
            <person name="Larimer J."/>
            <person name="Martinez D."/>
            <person name="Murphy C."/>
            <person name="Pearson M.D."/>
            <person name="Persinoti G."/>
            <person name="Poon T."/>
            <person name="Priest M."/>
            <person name="Roberts A.D."/>
            <person name="Saif S."/>
            <person name="Shea T.D."/>
            <person name="Sykes S.N."/>
            <person name="Wortman J."/>
            <person name="Nusbaum C."/>
            <person name="Birren B."/>
        </authorList>
    </citation>
    <scope>NUCLEOTIDE SEQUENCE [LARGE SCALE GENOMIC DNA]</scope>
    <source>
        <strain evidence="1">CBS 288.86</strain>
    </source>
</reference>
<dbReference type="Proteomes" id="UP000023758">
    <property type="component" value="Unassembled WGS sequence"/>
</dbReference>
<gene>
    <name evidence="1" type="ORF">H103_04773</name>
</gene>
<accession>A0A022W101</accession>
<dbReference type="InterPro" id="IPR008974">
    <property type="entry name" value="TRAF-like"/>
</dbReference>
<proteinExistence type="predicted"/>